<name>A0AAD6JE79_9ROSI</name>
<proteinExistence type="predicted"/>
<sequence length="395" mass="43249">MLIHGQFFFLIVPSSVDDPSIPIVDEVGSDVNPSDKDDHVSFWIPLLTGLSKLTSDPRSAIRKSALEDSPTSAPHSEGSAWDSETSAIAVQCLVDLFVNFFNVIRSQLPSVVSILMGFIRSPVKGPASTGVAALLCLAGELGGRISEDEYREIFLSLKEAAASLLPGFMKVLRIMDDIEMPESSHPFADVDVSSDHGFRNDDLEDGNLQTAAYVVSRVKGHIAVQLLIVQVVSDIYKANQRFLSAANVRILIDIFSSIASHAHQLNSETDVLKKLLKACSIAEISDPPMVHFENESYKNYLDFLRDLLDDNPTMSESLNVEAQLAAVCEKILQIYLNCTGSRTVQQNPANKPVMHWILPSGSAKKEELAERTTLLLSALRTLCGVSTAQEKFSVF</sequence>
<accession>A0AAD6JE79</accession>
<dbReference type="SUPFAM" id="SSF48371">
    <property type="entry name" value="ARM repeat"/>
    <property type="match status" value="1"/>
</dbReference>
<dbReference type="Proteomes" id="UP001162972">
    <property type="component" value="Chromosome 4"/>
</dbReference>
<keyword evidence="3" id="KW-1185">Reference proteome</keyword>
<comment type="caution">
    <text evidence="2">The sequence shown here is derived from an EMBL/GenBank/DDBJ whole genome shotgun (WGS) entry which is preliminary data.</text>
</comment>
<dbReference type="EMBL" id="JAPFFJ010000018">
    <property type="protein sequence ID" value="KAJ6403265.1"/>
    <property type="molecule type" value="Genomic_DNA"/>
</dbReference>
<evidence type="ECO:0000313" key="3">
    <source>
        <dbReference type="Proteomes" id="UP001162972"/>
    </source>
</evidence>
<gene>
    <name evidence="2" type="ORF">OIU84_015223</name>
</gene>
<evidence type="ECO:0000259" key="1">
    <source>
        <dbReference type="Pfam" id="PF20252"/>
    </source>
</evidence>
<dbReference type="Pfam" id="PF20252">
    <property type="entry name" value="BIG2_C"/>
    <property type="match status" value="1"/>
</dbReference>
<dbReference type="InterPro" id="IPR046455">
    <property type="entry name" value="Sec7/BIG1-like_C"/>
</dbReference>
<feature type="domain" description="Sec7/BIG1-like C-terminal" evidence="1">
    <location>
        <begin position="223"/>
        <end position="386"/>
    </location>
</feature>
<protein>
    <recommendedName>
        <fullName evidence="1">Sec7/BIG1-like C-terminal domain-containing protein</fullName>
    </recommendedName>
</protein>
<dbReference type="AlphaFoldDB" id="A0AAD6JE79"/>
<dbReference type="InterPro" id="IPR016024">
    <property type="entry name" value="ARM-type_fold"/>
</dbReference>
<organism evidence="2 3">
    <name type="scientific">Salix udensis</name>
    <dbReference type="NCBI Taxonomy" id="889485"/>
    <lineage>
        <taxon>Eukaryota</taxon>
        <taxon>Viridiplantae</taxon>
        <taxon>Streptophyta</taxon>
        <taxon>Embryophyta</taxon>
        <taxon>Tracheophyta</taxon>
        <taxon>Spermatophyta</taxon>
        <taxon>Magnoliopsida</taxon>
        <taxon>eudicotyledons</taxon>
        <taxon>Gunneridae</taxon>
        <taxon>Pentapetalae</taxon>
        <taxon>rosids</taxon>
        <taxon>fabids</taxon>
        <taxon>Malpighiales</taxon>
        <taxon>Salicaceae</taxon>
        <taxon>Saliceae</taxon>
        <taxon>Salix</taxon>
    </lineage>
</organism>
<reference evidence="2 3" key="1">
    <citation type="journal article" date="2023" name="Int. J. Mol. Sci.">
        <title>De Novo Assembly and Annotation of 11 Diverse Shrub Willow (Salix) Genomes Reveals Novel Gene Organization in Sex-Linked Regions.</title>
        <authorList>
            <person name="Hyden B."/>
            <person name="Feng K."/>
            <person name="Yates T.B."/>
            <person name="Jawdy S."/>
            <person name="Cereghino C."/>
            <person name="Smart L.B."/>
            <person name="Muchero W."/>
        </authorList>
    </citation>
    <scope>NUCLEOTIDE SEQUENCE [LARGE SCALE GENOMIC DNA]</scope>
    <source>
        <tissue evidence="2">Shoot tip</tissue>
    </source>
</reference>
<evidence type="ECO:0000313" key="2">
    <source>
        <dbReference type="EMBL" id="KAJ6403265.1"/>
    </source>
</evidence>